<keyword evidence="1" id="KW-0863">Zinc-finger</keyword>
<feature type="compositionally biased region" description="Low complexity" evidence="2">
    <location>
        <begin position="513"/>
        <end position="534"/>
    </location>
</feature>
<feature type="domain" description="SWIM-type" evidence="3">
    <location>
        <begin position="435"/>
        <end position="471"/>
    </location>
</feature>
<evidence type="ECO:0000313" key="5">
    <source>
        <dbReference type="Proteomes" id="UP000591131"/>
    </source>
</evidence>
<dbReference type="EMBL" id="JAAPAO010000956">
    <property type="protein sequence ID" value="KAF4652155.1"/>
    <property type="molecule type" value="Genomic_DNA"/>
</dbReference>
<dbReference type="PROSITE" id="PS50966">
    <property type="entry name" value="ZF_SWIM"/>
    <property type="match status" value="1"/>
</dbReference>
<evidence type="ECO:0000259" key="3">
    <source>
        <dbReference type="PROSITE" id="PS50966"/>
    </source>
</evidence>
<organism evidence="4 5">
    <name type="scientific">Perkinsus chesapeaki</name>
    <name type="common">Clam parasite</name>
    <name type="synonym">Perkinsus andrewsi</name>
    <dbReference type="NCBI Taxonomy" id="330153"/>
    <lineage>
        <taxon>Eukaryota</taxon>
        <taxon>Sar</taxon>
        <taxon>Alveolata</taxon>
        <taxon>Perkinsozoa</taxon>
        <taxon>Perkinsea</taxon>
        <taxon>Perkinsida</taxon>
        <taxon>Perkinsidae</taxon>
        <taxon>Perkinsus</taxon>
    </lineage>
</organism>
<accession>A0A7J6KXU8</accession>
<keyword evidence="1" id="KW-0862">Zinc</keyword>
<feature type="region of interest" description="Disordered" evidence="2">
    <location>
        <begin position="483"/>
        <end position="540"/>
    </location>
</feature>
<reference evidence="4 5" key="1">
    <citation type="submission" date="2020-04" db="EMBL/GenBank/DDBJ databases">
        <title>Perkinsus chesapeaki whole genome sequence.</title>
        <authorList>
            <person name="Bogema D.R."/>
        </authorList>
    </citation>
    <scope>NUCLEOTIDE SEQUENCE [LARGE SCALE GENOMIC DNA]</scope>
    <source>
        <strain evidence="4">ATCC PRA-425</strain>
    </source>
</reference>
<protein>
    <recommendedName>
        <fullName evidence="3">SWIM-type domain-containing protein</fullName>
    </recommendedName>
</protein>
<name>A0A7J6KXU8_PERCH</name>
<gene>
    <name evidence="4" type="ORF">FOL47_011238</name>
</gene>
<evidence type="ECO:0000313" key="4">
    <source>
        <dbReference type="EMBL" id="KAF4652155.1"/>
    </source>
</evidence>
<sequence length="540" mass="61833">MPSRLPWEFTNRFRIEPGCGNPFETALTRLELGYGVANVATRPEYNEARYKCAVHEECKKKFKLVLIGNEKQDYPMDSMHDEILHGPSCFSQAYLVQQVTTVARFRVTESMLDHVKQGRLLTEECVFLDGFWEAEHFASLLTSGRMLASLLWYLEARPDGFPLYMDAQNKIILGDLKVAWLGTTRVWFDAGRNEYRHTFVPFMLAIIDEECQAAYEHLLDELDKLVQFFTDGQRELRNCVNLCVHDAHQGAIRACQTYLPGIRNARCYYHLSKNLKDNRSKFGVDAALVDHLKYALHASPTDDLFYLLSVALIEEIDEEYQIIRSLRNTSPQHLVRRPERIDFIEYNASMMAKGTGLVTQGSLKEVTSLANRIQRRPDDNVQVRYFLVESNRIVPANLASTTSDDEEIYLRGLLASDFPNDGLNMSLDDVLFHYYRFHLVTLSRTALVCTCKGWRDWGCCGHAYGVEILCGTQVRYYPQDRQIRNARRGRPSSRRNPADDRYRHQNGRGNALSDSDASIISHASDDSPAANDANYVDSMS</sequence>
<dbReference type="Proteomes" id="UP000591131">
    <property type="component" value="Unassembled WGS sequence"/>
</dbReference>
<feature type="compositionally biased region" description="Basic residues" evidence="2">
    <location>
        <begin position="484"/>
        <end position="493"/>
    </location>
</feature>
<dbReference type="GO" id="GO:0008270">
    <property type="term" value="F:zinc ion binding"/>
    <property type="evidence" value="ECO:0007669"/>
    <property type="project" value="UniProtKB-KW"/>
</dbReference>
<proteinExistence type="predicted"/>
<feature type="non-terminal residue" evidence="4">
    <location>
        <position position="540"/>
    </location>
</feature>
<keyword evidence="1" id="KW-0479">Metal-binding</keyword>
<dbReference type="OrthoDB" id="10420539at2759"/>
<keyword evidence="5" id="KW-1185">Reference proteome</keyword>
<dbReference type="InterPro" id="IPR007527">
    <property type="entry name" value="Znf_SWIM"/>
</dbReference>
<comment type="caution">
    <text evidence="4">The sequence shown here is derived from an EMBL/GenBank/DDBJ whole genome shotgun (WGS) entry which is preliminary data.</text>
</comment>
<evidence type="ECO:0000256" key="1">
    <source>
        <dbReference type="PROSITE-ProRule" id="PRU00325"/>
    </source>
</evidence>
<evidence type="ECO:0000256" key="2">
    <source>
        <dbReference type="SAM" id="MobiDB-lite"/>
    </source>
</evidence>
<dbReference type="AlphaFoldDB" id="A0A7J6KXU8"/>